<keyword evidence="3" id="KW-1185">Reference proteome</keyword>
<protein>
    <submittedName>
        <fullName evidence="2">Uncharacterized protein</fullName>
    </submittedName>
</protein>
<proteinExistence type="predicted"/>
<feature type="compositionally biased region" description="Low complexity" evidence="1">
    <location>
        <begin position="41"/>
        <end position="61"/>
    </location>
</feature>
<dbReference type="Proteomes" id="UP001634394">
    <property type="component" value="Unassembled WGS sequence"/>
</dbReference>
<gene>
    <name evidence="2" type="ORF">ACJMK2_036423</name>
</gene>
<dbReference type="AlphaFoldDB" id="A0ABD3WH52"/>
<dbReference type="EMBL" id="JBJQND010000006">
    <property type="protein sequence ID" value="KAL3873287.1"/>
    <property type="molecule type" value="Genomic_DNA"/>
</dbReference>
<feature type="region of interest" description="Disordered" evidence="1">
    <location>
        <begin position="1"/>
        <end position="124"/>
    </location>
</feature>
<reference evidence="2 3" key="1">
    <citation type="submission" date="2024-11" db="EMBL/GenBank/DDBJ databases">
        <title>Chromosome-level genome assembly of the freshwater bivalve Anodonta woodiana.</title>
        <authorList>
            <person name="Chen X."/>
        </authorList>
    </citation>
    <scope>NUCLEOTIDE SEQUENCE [LARGE SCALE GENOMIC DNA]</scope>
    <source>
        <strain evidence="2">MN2024</strain>
        <tissue evidence="2">Gills</tissue>
    </source>
</reference>
<feature type="compositionally biased region" description="Basic and acidic residues" evidence="1">
    <location>
        <begin position="1"/>
        <end position="10"/>
    </location>
</feature>
<feature type="compositionally biased region" description="Low complexity" evidence="1">
    <location>
        <begin position="97"/>
        <end position="124"/>
    </location>
</feature>
<evidence type="ECO:0000313" key="2">
    <source>
        <dbReference type="EMBL" id="KAL3873287.1"/>
    </source>
</evidence>
<evidence type="ECO:0000313" key="3">
    <source>
        <dbReference type="Proteomes" id="UP001634394"/>
    </source>
</evidence>
<accession>A0ABD3WH52</accession>
<organism evidence="2 3">
    <name type="scientific">Sinanodonta woodiana</name>
    <name type="common">Chinese pond mussel</name>
    <name type="synonym">Anodonta woodiana</name>
    <dbReference type="NCBI Taxonomy" id="1069815"/>
    <lineage>
        <taxon>Eukaryota</taxon>
        <taxon>Metazoa</taxon>
        <taxon>Spiralia</taxon>
        <taxon>Lophotrochozoa</taxon>
        <taxon>Mollusca</taxon>
        <taxon>Bivalvia</taxon>
        <taxon>Autobranchia</taxon>
        <taxon>Heteroconchia</taxon>
        <taxon>Palaeoheterodonta</taxon>
        <taxon>Unionida</taxon>
        <taxon>Unionoidea</taxon>
        <taxon>Unionidae</taxon>
        <taxon>Unioninae</taxon>
        <taxon>Sinanodonta</taxon>
    </lineage>
</organism>
<sequence length="124" mass="13790">MRSPPHDRMYQHSGSDPIAAGQYSSANYASQAPHHIMSQPYMQYAQSMQQHHQQQYQQQHQNSMWMSRMASPPPDIKRIASPPPDIKRIASPPPFPVTSQSASRVSSSMSPPPNASAAASFFAR</sequence>
<name>A0ABD3WH52_SINWO</name>
<comment type="caution">
    <text evidence="2">The sequence shown here is derived from an EMBL/GenBank/DDBJ whole genome shotgun (WGS) entry which is preliminary data.</text>
</comment>
<evidence type="ECO:0000256" key="1">
    <source>
        <dbReference type="SAM" id="MobiDB-lite"/>
    </source>
</evidence>